<dbReference type="EMBL" id="PUHZ01000020">
    <property type="protein sequence ID" value="PQO44206.1"/>
    <property type="molecule type" value="Genomic_DNA"/>
</dbReference>
<dbReference type="RefSeq" id="WP_105337175.1">
    <property type="nucleotide sequence ID" value="NZ_PUHZ01000020.1"/>
</dbReference>
<name>A0A2S8GIE2_9BACT</name>
<proteinExistence type="predicted"/>
<protein>
    <submittedName>
        <fullName evidence="1">Uncharacterized protein</fullName>
    </submittedName>
</protein>
<reference evidence="1 2" key="1">
    <citation type="submission" date="2018-02" db="EMBL/GenBank/DDBJ databases">
        <title>Comparative genomes isolates from brazilian mangrove.</title>
        <authorList>
            <person name="Araujo J.E."/>
            <person name="Taketani R.G."/>
            <person name="Silva M.C.P."/>
            <person name="Loureco M.V."/>
            <person name="Andreote F.D."/>
        </authorList>
    </citation>
    <scope>NUCLEOTIDE SEQUENCE [LARGE SCALE GENOMIC DNA]</scope>
    <source>
        <strain evidence="1 2">Nap-Phe MGV</strain>
    </source>
</reference>
<gene>
    <name evidence="1" type="ORF">C5Y93_19735</name>
</gene>
<accession>A0A2S8GIE2</accession>
<sequence>MNRRIIRRGARTIVATEMGTPLLEIFEQPLSWDEDKTVERLAREAVQIPALLAICERAAAGGDREAARVLERITGASHG</sequence>
<comment type="caution">
    <text evidence="1">The sequence shown here is derived from an EMBL/GenBank/DDBJ whole genome shotgun (WGS) entry which is preliminary data.</text>
</comment>
<organism evidence="1 2">
    <name type="scientific">Blastopirellula marina</name>
    <dbReference type="NCBI Taxonomy" id="124"/>
    <lineage>
        <taxon>Bacteria</taxon>
        <taxon>Pseudomonadati</taxon>
        <taxon>Planctomycetota</taxon>
        <taxon>Planctomycetia</taxon>
        <taxon>Pirellulales</taxon>
        <taxon>Pirellulaceae</taxon>
        <taxon>Blastopirellula</taxon>
    </lineage>
</organism>
<dbReference type="Proteomes" id="UP000237819">
    <property type="component" value="Unassembled WGS sequence"/>
</dbReference>
<evidence type="ECO:0000313" key="1">
    <source>
        <dbReference type="EMBL" id="PQO44206.1"/>
    </source>
</evidence>
<evidence type="ECO:0000313" key="2">
    <source>
        <dbReference type="Proteomes" id="UP000237819"/>
    </source>
</evidence>
<dbReference type="AlphaFoldDB" id="A0A2S8GIE2"/>